<comment type="function">
    <text evidence="13">DNA-dependent ATPase involved in processing of recombination intermediates, plays a role in repairing DNA breaks. Stimulates the branch migration of RecA-mediated strand transfer reactions, allowing the 3' invading strand to extend heteroduplex DNA faster. Binds ssDNA in the presence of ADP but not other nucleotides, has ATPase activity that is stimulated by ssDNA and various branched DNA structures, but inhibited by SSB. Does not have RecA's homology-searching function.</text>
</comment>
<proteinExistence type="inferred from homology"/>
<evidence type="ECO:0000256" key="5">
    <source>
        <dbReference type="ARBA" id="ARBA00022801"/>
    </source>
</evidence>
<dbReference type="Proteomes" id="UP000033947">
    <property type="component" value="Unassembled WGS sequence"/>
</dbReference>
<keyword evidence="9 11" id="KW-0238">DNA-binding</keyword>
<dbReference type="InterPro" id="IPR027417">
    <property type="entry name" value="P-loop_NTPase"/>
</dbReference>
<dbReference type="PANTHER" id="PTHR32472">
    <property type="entry name" value="DNA REPAIR PROTEIN RADA"/>
    <property type="match status" value="1"/>
</dbReference>
<evidence type="ECO:0000256" key="8">
    <source>
        <dbReference type="ARBA" id="ARBA00023016"/>
    </source>
</evidence>
<dbReference type="GO" id="GO:0000725">
    <property type="term" value="P:recombinational repair"/>
    <property type="evidence" value="ECO:0007669"/>
    <property type="project" value="UniProtKB-UniRule"/>
</dbReference>
<dbReference type="SUPFAM" id="SSF52540">
    <property type="entry name" value="P-loop containing nucleoside triphosphate hydrolases"/>
    <property type="match status" value="1"/>
</dbReference>
<comment type="caution">
    <text evidence="16">The sequence shown here is derived from an EMBL/GenBank/DDBJ whole genome shotgun (WGS) entry which is preliminary data.</text>
</comment>
<dbReference type="GO" id="GO:0005524">
    <property type="term" value="F:ATP binding"/>
    <property type="evidence" value="ECO:0007669"/>
    <property type="project" value="UniProtKB-UniRule"/>
</dbReference>
<name>A0A0G0VPB5_UNCKA</name>
<evidence type="ECO:0000256" key="3">
    <source>
        <dbReference type="ARBA" id="ARBA00022763"/>
    </source>
</evidence>
<feature type="domain" description="RecA family profile 1" evidence="15">
    <location>
        <begin position="67"/>
        <end position="215"/>
    </location>
</feature>
<feature type="region of interest" description="Disordered" evidence="14">
    <location>
        <begin position="443"/>
        <end position="466"/>
    </location>
</feature>
<dbReference type="InterPro" id="IPR014721">
    <property type="entry name" value="Ribsml_uS5_D2-typ_fold_subgr"/>
</dbReference>
<evidence type="ECO:0000256" key="2">
    <source>
        <dbReference type="ARBA" id="ARBA00022741"/>
    </source>
</evidence>
<evidence type="ECO:0000256" key="6">
    <source>
        <dbReference type="ARBA" id="ARBA00022833"/>
    </source>
</evidence>
<dbReference type="Gene3D" id="3.40.50.300">
    <property type="entry name" value="P-loop containing nucleotide triphosphate hydrolases"/>
    <property type="match status" value="1"/>
</dbReference>
<dbReference type="EMBL" id="LCBB01000011">
    <property type="protein sequence ID" value="KKS02764.1"/>
    <property type="molecule type" value="Genomic_DNA"/>
</dbReference>
<dbReference type="SUPFAM" id="SSF54211">
    <property type="entry name" value="Ribosomal protein S5 domain 2-like"/>
    <property type="match status" value="1"/>
</dbReference>
<evidence type="ECO:0000256" key="7">
    <source>
        <dbReference type="ARBA" id="ARBA00022840"/>
    </source>
</evidence>
<comment type="function">
    <text evidence="11">Plays a role in repairing double-strand DNA breaks, probably involving stabilizing or processing branched DNA or blocked replication forks.</text>
</comment>
<organism evidence="16 17">
    <name type="scientific">candidate division WWE3 bacterium GW2011_GWC2_41_23</name>
    <dbReference type="NCBI Taxonomy" id="1619123"/>
    <lineage>
        <taxon>Bacteria</taxon>
        <taxon>Katanobacteria</taxon>
    </lineage>
</organism>
<evidence type="ECO:0000256" key="13">
    <source>
        <dbReference type="RuleBase" id="RU003555"/>
    </source>
</evidence>
<accession>A0A0G0VPB5</accession>
<dbReference type="InterPro" id="IPR041166">
    <property type="entry name" value="Rubredoxin_2"/>
</dbReference>
<protein>
    <recommendedName>
        <fullName evidence="11 12">DNA repair protein RadA</fullName>
    </recommendedName>
</protein>
<dbReference type="Pfam" id="PF18073">
    <property type="entry name" value="Zn_ribbon_LapB"/>
    <property type="match status" value="1"/>
</dbReference>
<dbReference type="GO" id="GO:0003684">
    <property type="term" value="F:damaged DNA binding"/>
    <property type="evidence" value="ECO:0007669"/>
    <property type="project" value="InterPro"/>
</dbReference>
<keyword evidence="1 11" id="KW-0479">Metal-binding</keyword>
<dbReference type="HAMAP" id="MF_01498">
    <property type="entry name" value="RadA_bact"/>
    <property type="match status" value="1"/>
</dbReference>
<dbReference type="GO" id="GO:0016787">
    <property type="term" value="F:hydrolase activity"/>
    <property type="evidence" value="ECO:0007669"/>
    <property type="project" value="UniProtKB-KW"/>
</dbReference>
<keyword evidence="3 11" id="KW-0227">DNA damage</keyword>
<keyword evidence="6 13" id="KW-0862">Zinc</keyword>
<keyword evidence="8 11" id="KW-0346">Stress response</keyword>
<evidence type="ECO:0000256" key="11">
    <source>
        <dbReference type="HAMAP-Rule" id="MF_01498"/>
    </source>
</evidence>
<dbReference type="InterPro" id="IPR003593">
    <property type="entry name" value="AAA+_ATPase"/>
</dbReference>
<evidence type="ECO:0000313" key="16">
    <source>
        <dbReference type="EMBL" id="KKS02764.1"/>
    </source>
</evidence>
<dbReference type="NCBIfam" id="TIGR00416">
    <property type="entry name" value="sms"/>
    <property type="match status" value="1"/>
</dbReference>
<evidence type="ECO:0000256" key="1">
    <source>
        <dbReference type="ARBA" id="ARBA00022723"/>
    </source>
</evidence>
<dbReference type="InterPro" id="IPR020588">
    <property type="entry name" value="RecA_ATP-bd"/>
</dbReference>
<sequence>MPKIRTVYTCQNCNYQASHWVGQCPQCGEWNTFIEDVVVSQNSKSGSHAGKGVTIAPIQLSKISTKNIKRLSSNISEFDRVLGGGFVPGQVVLLAGEPGIGKSTILTDIAKSLGDKKILYVAGEESPDQIKIRAERMGYPAENLFILQESGVEQIISVAEAEKDLALIIVDSVQTIYSDEIAGISGSLPQVRGCTQLLTMAAKRTGIPVVLVGHVNKEGVVAGPKVLEHIVDTILYLEGDPQHMFRMLRTSKNRFGPVSEVGIFEMQEKGMKEVKNPSELFLEEHVAGTSGSCIAVVMEGYRPLLFEVQALTIRTSFGYPRRTASGFNANRLQVLVATIEKRTGIDLSGHDIYLNIAGGFKISEYAADLAVCIAVISSVKDLPIKEKSVVYGEVGLNGEVRRVSHTEKRSKEAKKLGFEIIISPETAKSLNEAVSKALSKGYNLDSGKHAKQNTTESKRYNAVKPV</sequence>
<feature type="binding site" evidence="11">
    <location>
        <begin position="96"/>
        <end position="103"/>
    </location>
    <ligand>
        <name>ATP</name>
        <dbReference type="ChEBI" id="CHEBI:30616"/>
    </ligand>
</feature>
<evidence type="ECO:0000313" key="17">
    <source>
        <dbReference type="Proteomes" id="UP000033947"/>
    </source>
</evidence>
<dbReference type="PRINTS" id="PR01874">
    <property type="entry name" value="DNAREPAIRADA"/>
</dbReference>
<dbReference type="AlphaFoldDB" id="A0A0G0VPB5"/>
<dbReference type="SMART" id="SM00382">
    <property type="entry name" value="AAA"/>
    <property type="match status" value="1"/>
</dbReference>
<evidence type="ECO:0000256" key="9">
    <source>
        <dbReference type="ARBA" id="ARBA00023125"/>
    </source>
</evidence>
<dbReference type="GO" id="GO:0005829">
    <property type="term" value="C:cytosol"/>
    <property type="evidence" value="ECO:0007669"/>
    <property type="project" value="TreeGrafter"/>
</dbReference>
<dbReference type="PROSITE" id="PS50162">
    <property type="entry name" value="RECA_2"/>
    <property type="match status" value="1"/>
</dbReference>
<comment type="domain">
    <text evidence="11">The middle region has homology to RecA with ATPase motifs including the RadA KNRFG motif, while the C-terminus is homologous to Lon protease.</text>
</comment>
<gene>
    <name evidence="11" type="primary">radA</name>
    <name evidence="16" type="ORF">UU55_C0011G0003</name>
</gene>
<evidence type="ECO:0000259" key="15">
    <source>
        <dbReference type="PROSITE" id="PS50162"/>
    </source>
</evidence>
<feature type="region of interest" description="Lon-protease-like" evidence="11">
    <location>
        <begin position="351"/>
        <end position="466"/>
    </location>
</feature>
<dbReference type="Pfam" id="PF13541">
    <property type="entry name" value="ChlI"/>
    <property type="match status" value="1"/>
</dbReference>
<dbReference type="GO" id="GO:0140664">
    <property type="term" value="F:ATP-dependent DNA damage sensor activity"/>
    <property type="evidence" value="ECO:0007669"/>
    <property type="project" value="InterPro"/>
</dbReference>
<dbReference type="PATRIC" id="fig|1619123.3.peg.665"/>
<keyword evidence="4 13" id="KW-0863">Zinc-finger</keyword>
<evidence type="ECO:0000256" key="12">
    <source>
        <dbReference type="NCBIfam" id="TIGR00416"/>
    </source>
</evidence>
<dbReference type="GO" id="GO:0008270">
    <property type="term" value="F:zinc ion binding"/>
    <property type="evidence" value="ECO:0007669"/>
    <property type="project" value="UniProtKB-KW"/>
</dbReference>
<keyword evidence="5" id="KW-0378">Hydrolase</keyword>
<evidence type="ECO:0000256" key="14">
    <source>
        <dbReference type="SAM" id="MobiDB-lite"/>
    </source>
</evidence>
<dbReference type="Gene3D" id="3.30.230.10">
    <property type="match status" value="1"/>
</dbReference>
<dbReference type="CDD" id="cd01121">
    <property type="entry name" value="RadA_SMS_N"/>
    <property type="match status" value="1"/>
</dbReference>
<keyword evidence="10 11" id="KW-0234">DNA repair</keyword>
<evidence type="ECO:0000256" key="4">
    <source>
        <dbReference type="ARBA" id="ARBA00022771"/>
    </source>
</evidence>
<feature type="short sequence motif" description="RadA KNRFG motif" evidence="11">
    <location>
        <begin position="252"/>
        <end position="256"/>
    </location>
</feature>
<dbReference type="Pfam" id="PF13481">
    <property type="entry name" value="AAA_25"/>
    <property type="match status" value="1"/>
</dbReference>
<dbReference type="InterPro" id="IPR020568">
    <property type="entry name" value="Ribosomal_Su5_D2-typ_SF"/>
</dbReference>
<keyword evidence="2 11" id="KW-0547">Nucleotide-binding</keyword>
<dbReference type="PANTHER" id="PTHR32472:SF10">
    <property type="entry name" value="DNA REPAIR PROTEIN RADA-LIKE PROTEIN"/>
    <property type="match status" value="1"/>
</dbReference>
<dbReference type="InterPro" id="IPR004504">
    <property type="entry name" value="DNA_repair_RadA"/>
</dbReference>
<dbReference type="FunFam" id="3.40.50.300:FF:000050">
    <property type="entry name" value="DNA repair protein RadA"/>
    <property type="match status" value="1"/>
</dbReference>
<evidence type="ECO:0000256" key="10">
    <source>
        <dbReference type="ARBA" id="ARBA00023204"/>
    </source>
</evidence>
<keyword evidence="7 11" id="KW-0067">ATP-binding</keyword>
<comment type="similarity">
    <text evidence="11 13">Belongs to the RecA family. RadA subfamily.</text>
</comment>
<reference evidence="16 17" key="1">
    <citation type="journal article" date="2015" name="Nature">
        <title>rRNA introns, odd ribosomes, and small enigmatic genomes across a large radiation of phyla.</title>
        <authorList>
            <person name="Brown C.T."/>
            <person name="Hug L.A."/>
            <person name="Thomas B.C."/>
            <person name="Sharon I."/>
            <person name="Castelle C.J."/>
            <person name="Singh A."/>
            <person name="Wilkins M.J."/>
            <person name="Williams K.H."/>
            <person name="Banfield J.F."/>
        </authorList>
    </citation>
    <scope>NUCLEOTIDE SEQUENCE [LARGE SCALE GENOMIC DNA]</scope>
</reference>